<accession>A0AAE0BRE8</accession>
<keyword evidence="1" id="KW-0175">Coiled coil</keyword>
<feature type="coiled-coil region" evidence="1">
    <location>
        <begin position="296"/>
        <end position="323"/>
    </location>
</feature>
<feature type="region of interest" description="Disordered" evidence="2">
    <location>
        <begin position="404"/>
        <end position="423"/>
    </location>
</feature>
<dbReference type="AlphaFoldDB" id="A0AAE0BRE8"/>
<evidence type="ECO:0000313" key="5">
    <source>
        <dbReference type="Proteomes" id="UP001190700"/>
    </source>
</evidence>
<gene>
    <name evidence="4" type="ORF">CYMTET_48898</name>
</gene>
<keyword evidence="5" id="KW-1185">Reference proteome</keyword>
<evidence type="ECO:0000313" key="4">
    <source>
        <dbReference type="EMBL" id="KAK3241322.1"/>
    </source>
</evidence>
<dbReference type="EMBL" id="LGRX02033417">
    <property type="protein sequence ID" value="KAK3241322.1"/>
    <property type="molecule type" value="Genomic_DNA"/>
</dbReference>
<evidence type="ECO:0008006" key="6">
    <source>
        <dbReference type="Google" id="ProtNLM"/>
    </source>
</evidence>
<feature type="region of interest" description="Disordered" evidence="2">
    <location>
        <begin position="435"/>
        <end position="457"/>
    </location>
</feature>
<name>A0AAE0BRE8_9CHLO</name>
<organism evidence="4 5">
    <name type="scientific">Cymbomonas tetramitiformis</name>
    <dbReference type="NCBI Taxonomy" id="36881"/>
    <lineage>
        <taxon>Eukaryota</taxon>
        <taxon>Viridiplantae</taxon>
        <taxon>Chlorophyta</taxon>
        <taxon>Pyramimonadophyceae</taxon>
        <taxon>Pyramimonadales</taxon>
        <taxon>Pyramimonadaceae</taxon>
        <taxon>Cymbomonas</taxon>
    </lineage>
</organism>
<evidence type="ECO:0000256" key="3">
    <source>
        <dbReference type="SAM" id="Phobius"/>
    </source>
</evidence>
<feature type="non-terminal residue" evidence="4">
    <location>
        <position position="1"/>
    </location>
</feature>
<feature type="region of interest" description="Disordered" evidence="2">
    <location>
        <begin position="96"/>
        <end position="124"/>
    </location>
</feature>
<keyword evidence="3" id="KW-1133">Transmembrane helix</keyword>
<dbReference type="Proteomes" id="UP001190700">
    <property type="component" value="Unassembled WGS sequence"/>
</dbReference>
<proteinExistence type="predicted"/>
<feature type="compositionally biased region" description="Polar residues" evidence="2">
    <location>
        <begin position="98"/>
        <end position="111"/>
    </location>
</feature>
<keyword evidence="3" id="KW-0812">Transmembrane</keyword>
<keyword evidence="3" id="KW-0472">Membrane</keyword>
<protein>
    <recommendedName>
        <fullName evidence="6">VASt domain-containing protein</fullName>
    </recommendedName>
</protein>
<comment type="caution">
    <text evidence="4">The sequence shown here is derived from an EMBL/GenBank/DDBJ whole genome shotgun (WGS) entry which is preliminary data.</text>
</comment>
<evidence type="ECO:0000256" key="1">
    <source>
        <dbReference type="SAM" id="Coils"/>
    </source>
</evidence>
<feature type="transmembrane region" description="Helical" evidence="3">
    <location>
        <begin position="530"/>
        <end position="550"/>
    </location>
</feature>
<sequence>LPYGTLFRVKTQYSLAPVAQDYCRLHVSFCMDYYGTPAVRPIMLRLASDGLEEFSSDLVTVLCSLLPYTRAYPPPAPFSPSGSSCAAAFASAAPESLQRASPTSPASQQEPGQLPFDPPATRIGTMASHHFPRDEYSPRLGGSDDLSEDKPHVLMGAAGNAVPPVARLKSLEKKMRSKTHAEGWMKSFSVLVVLVAMVGVTMWPRQVVDAWSRLRGGTGWEEEKLSALQRAHLAVLRNEHLPPITDRRFAADAWDDAGQPWIGRFHQEQIRQKTAEGDALRLGSEPNGTTSQELELKQLRTALSQMQLKLEELEKELGQCTHALKASSVSPDMRPENSVQDELGVEEEANWDADGAHLSAVAPGRFTAAAGMPTEAGVETAAKQAQARPSPERHRLAALHDTVPVHGGEVGGSAREAEGKEAAAAEVATEAVVEGAAGSTARHAEGSALPQDVPRNPVMNSLRSTASALLARMHEKGAQAKLASTLILNRCQQTGWGMPVELGSAVRRKWENAMALARGSRWLPLLWPRFPWLLPLMGLGAMLLSLFCILKAGRRERVETPTPPTTPMTPSKAKDLSLDAYSQEFEQRLGKQLDKISAELCCEMMTDVERREIRSALFGTAAEIGHHMSTG</sequence>
<evidence type="ECO:0000256" key="2">
    <source>
        <dbReference type="SAM" id="MobiDB-lite"/>
    </source>
</evidence>
<reference evidence="4 5" key="1">
    <citation type="journal article" date="2015" name="Genome Biol. Evol.">
        <title>Comparative Genomics of a Bacterivorous Green Alga Reveals Evolutionary Causalities and Consequences of Phago-Mixotrophic Mode of Nutrition.</title>
        <authorList>
            <person name="Burns J.A."/>
            <person name="Paasch A."/>
            <person name="Narechania A."/>
            <person name="Kim E."/>
        </authorList>
    </citation>
    <scope>NUCLEOTIDE SEQUENCE [LARGE SCALE GENOMIC DNA]</scope>
    <source>
        <strain evidence="4 5">PLY_AMNH</strain>
    </source>
</reference>